<feature type="compositionally biased region" description="Low complexity" evidence="1">
    <location>
        <begin position="349"/>
        <end position="369"/>
    </location>
</feature>
<feature type="compositionally biased region" description="Basic and acidic residues" evidence="1">
    <location>
        <begin position="466"/>
        <end position="475"/>
    </location>
</feature>
<feature type="compositionally biased region" description="Basic and acidic residues" evidence="1">
    <location>
        <begin position="409"/>
        <end position="421"/>
    </location>
</feature>
<reference evidence="2" key="1">
    <citation type="journal article" date="2015" name="PLoS ONE">
        <title>Comprehensive Evaluation of Toxoplasma gondii VEG and Neospora caninum LIV Genomes with Tachyzoite Stage Transcriptome and Proteome Defines Novel Transcript Features.</title>
        <authorList>
            <person name="Ramaprasad A."/>
            <person name="Mourier T."/>
            <person name="Naeem R."/>
            <person name="Malas T.B."/>
            <person name="Moussa E."/>
            <person name="Panigrahi A."/>
            <person name="Vermont S.J."/>
            <person name="Otto T.D."/>
            <person name="Wastling J."/>
            <person name="Pain A."/>
        </authorList>
    </citation>
    <scope>NUCLEOTIDE SEQUENCE</scope>
    <source>
        <strain evidence="2">Liverpool</strain>
    </source>
</reference>
<feature type="compositionally biased region" description="Basic and acidic residues" evidence="1">
    <location>
        <begin position="93"/>
        <end position="102"/>
    </location>
</feature>
<feature type="region of interest" description="Disordered" evidence="1">
    <location>
        <begin position="466"/>
        <end position="487"/>
    </location>
</feature>
<feature type="compositionally biased region" description="Basic and acidic residues" evidence="1">
    <location>
        <begin position="209"/>
        <end position="231"/>
    </location>
</feature>
<organism evidence="2">
    <name type="scientific">Neospora caninum (strain Liverpool)</name>
    <dbReference type="NCBI Taxonomy" id="572307"/>
    <lineage>
        <taxon>Eukaryota</taxon>
        <taxon>Sar</taxon>
        <taxon>Alveolata</taxon>
        <taxon>Apicomplexa</taxon>
        <taxon>Conoidasida</taxon>
        <taxon>Coccidia</taxon>
        <taxon>Eucoccidiorida</taxon>
        <taxon>Eimeriorina</taxon>
        <taxon>Sarcocystidae</taxon>
        <taxon>Neospora</taxon>
    </lineage>
</organism>
<proteinExistence type="predicted"/>
<feature type="region of interest" description="Disordered" evidence="1">
    <location>
        <begin position="291"/>
        <end position="445"/>
    </location>
</feature>
<feature type="region of interest" description="Disordered" evidence="1">
    <location>
        <begin position="251"/>
        <end position="273"/>
    </location>
</feature>
<feature type="compositionally biased region" description="Basic and acidic residues" evidence="1">
    <location>
        <begin position="74"/>
        <end position="85"/>
    </location>
</feature>
<gene>
    <name evidence="2" type="ORF">BN1204_037530</name>
</gene>
<feature type="region of interest" description="Disordered" evidence="1">
    <location>
        <begin position="64"/>
        <end position="231"/>
    </location>
</feature>
<sequence>MLELLGGPDSAILVINSSPEAAHFLRRSSSLEAVRKLKESKRRTSRRLQLAFTKLRNGVERGHTPFVSSLVSPREGRPRATETEGRLAGGEAEQTRDRETREGVGGFGDPKRERPEEERSPHFVLSCTLRDEAERETEELTTTEEDKQTRKAQAGENRTGATETRQVRAPDEARGGENEQVKRDRTRRMSDPRLAHSPTPCQWPSMRGALDREARGEIEEGGKEGVKEDSWTGRSAFYSRARSRAFFASGVRSGRGGERRDGAGERGEEERASAQFLPFLLAKARSGFFLRKEGTQPSAGTSPRLHATRGRSRGDREKARVEEKGKKEKEARDERREAGLGDALREEAPSLAFSCSSSATSTAATTPCLQPQRRASFASPRRKATEPRDVAREEERGRCGEEGALSEGETLRGGERERRGSLCEVGRGTRGQPRGTERGCVSDGENNAKREASCCVPFSPSILRGNREDMARDEETASEGEAADEDETLAKSGGVLRRIWCVPPLCCFAMRSERREFQAVRSKPAAKNSDARVLACRVSPPSAYGCVCVRFLFCLFPFQKQPLGSLSLSLSVAFLVRRVFFLAHLPQLDRSPYRAARPLGSFSFPSSPLLLLASLSLFFHFSGTALHAPSLVNARARGVFAPLGAETRASPPSCRFALFLLFAERHPPQLPVPAAVHVPKLRSHRLLGARPLDSVSRALALALTLHGNWRSRGKRLFRGVRQRDSLRRAERGEWRETRVGLHLDKIDDARSRCPRDSPAGSGLRRHARHVGNWRRVLCDSQVPQRLQPR</sequence>
<name>A0A0F7UIN2_NEOCL</name>
<feature type="compositionally biased region" description="Basic and acidic residues" evidence="1">
    <location>
        <begin position="312"/>
        <end position="348"/>
    </location>
</feature>
<feature type="compositionally biased region" description="Basic and acidic residues" evidence="1">
    <location>
        <begin position="165"/>
        <end position="194"/>
    </location>
</feature>
<feature type="compositionally biased region" description="Basic and acidic residues" evidence="1">
    <location>
        <begin position="383"/>
        <end position="401"/>
    </location>
</feature>
<accession>A0A0F7UIN2</accession>
<feature type="compositionally biased region" description="Basic and acidic residues" evidence="1">
    <location>
        <begin position="255"/>
        <end position="272"/>
    </location>
</feature>
<dbReference type="EMBL" id="LN714483">
    <property type="protein sequence ID" value="CEL67972.1"/>
    <property type="molecule type" value="Genomic_DNA"/>
</dbReference>
<feature type="compositionally biased region" description="Acidic residues" evidence="1">
    <location>
        <begin position="134"/>
        <end position="143"/>
    </location>
</feature>
<feature type="compositionally biased region" description="Basic and acidic residues" evidence="1">
    <location>
        <begin position="109"/>
        <end position="121"/>
    </location>
</feature>
<feature type="compositionally biased region" description="Acidic residues" evidence="1">
    <location>
        <begin position="476"/>
        <end position="487"/>
    </location>
</feature>
<dbReference type="AlphaFoldDB" id="A0A0F7UIN2"/>
<evidence type="ECO:0000313" key="2">
    <source>
        <dbReference type="EMBL" id="CEL67972.1"/>
    </source>
</evidence>
<protein>
    <submittedName>
        <fullName evidence="2">Uncharacterized protein</fullName>
    </submittedName>
</protein>
<evidence type="ECO:0000256" key="1">
    <source>
        <dbReference type="SAM" id="MobiDB-lite"/>
    </source>
</evidence>